<feature type="binding site" evidence="2">
    <location>
        <position position="135"/>
    </location>
    <ligand>
        <name>Zn(2+)</name>
        <dbReference type="ChEBI" id="CHEBI:29105"/>
        <label>2</label>
    </ligand>
</feature>
<proteinExistence type="predicted"/>
<dbReference type="Proteomes" id="UP000295361">
    <property type="component" value="Unassembled WGS sequence"/>
</dbReference>
<dbReference type="AlphaFoldDB" id="A0A4R6QCD9"/>
<gene>
    <name evidence="3" type="ORF">DES47_11633</name>
</gene>
<dbReference type="CDD" id="cd08663">
    <property type="entry name" value="DAP_dppA_1"/>
    <property type="match status" value="1"/>
</dbReference>
<name>A0A4R6QCD9_9BURK</name>
<dbReference type="InterPro" id="IPR036177">
    <property type="entry name" value="Peptidase_M55_sf"/>
</dbReference>
<accession>A0A4R6QCD9</accession>
<keyword evidence="2" id="KW-0862">Zinc</keyword>
<feature type="binding site" evidence="2">
    <location>
        <position position="8"/>
    </location>
    <ligand>
        <name>Zn(2+)</name>
        <dbReference type="ChEBI" id="CHEBI:29105"/>
        <label>1</label>
    </ligand>
</feature>
<sequence length="281" mass="31061">MRVFLSADIEGVAGIAHYPSTGPGRFDFEAGRRWMTQEVAAACDAAIEAGATEVLVTDGHGSAHNILFDELPDAARLVRSWPRPLVQMQGIDDGHFDAVVFVGHHANAPSWAGILSHTFVLAFRDVRLNGVSQSETSMNALLAAHFGVPVVFSSGDDAYIAHCRELLPEIETVVTKKVCGLTSIDSLKPAVAQRLIREGVSRALARLPSFKPLPLPEAFELEIDFAERSQPEMWQWLPWCERVAPFTVRWRLRDMPEVMRVIAFASFYQSHGVPRYGEGKP</sequence>
<keyword evidence="2" id="KW-0479">Metal-binding</keyword>
<feature type="binding site" evidence="2">
    <location>
        <position position="10"/>
    </location>
    <ligand>
        <name>Zn(2+)</name>
        <dbReference type="ChEBI" id="CHEBI:29105"/>
        <label>1</label>
    </ligand>
</feature>
<comment type="caution">
    <text evidence="3">The sequence shown here is derived from an EMBL/GenBank/DDBJ whole genome shotgun (WGS) entry which is preliminary data.</text>
</comment>
<feature type="binding site" evidence="2">
    <location>
        <position position="8"/>
    </location>
    <ligand>
        <name>Zn(2+)</name>
        <dbReference type="ChEBI" id="CHEBI:29105"/>
        <label>2</label>
    </ligand>
</feature>
<dbReference type="GO" id="GO:0046872">
    <property type="term" value="F:metal ion binding"/>
    <property type="evidence" value="ECO:0007669"/>
    <property type="project" value="UniProtKB-KW"/>
</dbReference>
<feature type="binding site" evidence="2">
    <location>
        <position position="105"/>
    </location>
    <ligand>
        <name>Zn(2+)</name>
        <dbReference type="ChEBI" id="CHEBI:29105"/>
        <label>2</label>
    </ligand>
</feature>
<protein>
    <submittedName>
        <fullName evidence="3">D-amino peptidase</fullName>
    </submittedName>
</protein>
<evidence type="ECO:0000313" key="4">
    <source>
        <dbReference type="Proteomes" id="UP000295361"/>
    </source>
</evidence>
<dbReference type="InParanoid" id="A0A4R6QCD9"/>
<dbReference type="InterPro" id="IPR027476">
    <property type="entry name" value="DppA_N"/>
</dbReference>
<dbReference type="PIRSF" id="PIRSF015853">
    <property type="entry name" value="Pep_DppA"/>
    <property type="match status" value="1"/>
</dbReference>
<dbReference type="EMBL" id="SNXS01000016">
    <property type="protein sequence ID" value="TDP60434.1"/>
    <property type="molecule type" value="Genomic_DNA"/>
</dbReference>
<reference evidence="3 4" key="1">
    <citation type="submission" date="2019-03" db="EMBL/GenBank/DDBJ databases">
        <title>Genomic Encyclopedia of Type Strains, Phase IV (KMG-IV): sequencing the most valuable type-strain genomes for metagenomic binning, comparative biology and taxonomic classification.</title>
        <authorList>
            <person name="Goeker M."/>
        </authorList>
    </citation>
    <scope>NUCLEOTIDE SEQUENCE [LARGE SCALE GENOMIC DNA]</scope>
    <source>
        <strain evidence="3 4">DSM 16998</strain>
    </source>
</reference>
<feature type="active site" description="Nucleophile" evidence="1">
    <location>
        <position position="117"/>
    </location>
</feature>
<organism evidence="3 4">
    <name type="scientific">Roseateles toxinivorans</name>
    <dbReference type="NCBI Taxonomy" id="270368"/>
    <lineage>
        <taxon>Bacteria</taxon>
        <taxon>Pseudomonadati</taxon>
        <taxon>Pseudomonadota</taxon>
        <taxon>Betaproteobacteria</taxon>
        <taxon>Burkholderiales</taxon>
        <taxon>Sphaerotilaceae</taxon>
        <taxon>Roseateles</taxon>
    </lineage>
</organism>
<evidence type="ECO:0000313" key="3">
    <source>
        <dbReference type="EMBL" id="TDP60434.1"/>
    </source>
</evidence>
<dbReference type="Pfam" id="PF04951">
    <property type="entry name" value="Peptidase_M55"/>
    <property type="match status" value="1"/>
</dbReference>
<dbReference type="InterPro" id="IPR007035">
    <property type="entry name" value="Peptidase_M55"/>
</dbReference>
<evidence type="ECO:0000256" key="1">
    <source>
        <dbReference type="PIRSR" id="PIRSR015853-1"/>
    </source>
</evidence>
<dbReference type="Gene3D" id="3.30.1360.130">
    <property type="entry name" value="Dipeptide transport protein"/>
    <property type="match status" value="1"/>
</dbReference>
<dbReference type="OrthoDB" id="9785420at2"/>
<dbReference type="RefSeq" id="WP_133703931.1">
    <property type="nucleotide sequence ID" value="NZ_SNXS01000016.1"/>
</dbReference>
<dbReference type="SUPFAM" id="SSF63992">
    <property type="entry name" value="Dipeptide transport protein"/>
    <property type="match status" value="1"/>
</dbReference>
<evidence type="ECO:0000256" key="2">
    <source>
        <dbReference type="PIRSR" id="PIRSR015853-2"/>
    </source>
</evidence>
<keyword evidence="4" id="KW-1185">Reference proteome</keyword>
<dbReference type="Gene3D" id="3.40.50.10780">
    <property type="entry name" value="Dipeptide transport protein"/>
    <property type="match status" value="1"/>
</dbReference>
<feature type="binding site" evidence="2">
    <location>
        <position position="60"/>
    </location>
    <ligand>
        <name>Zn(2+)</name>
        <dbReference type="ChEBI" id="CHEBI:29105"/>
        <label>2</label>
    </ligand>
</feature>